<evidence type="ECO:0000313" key="3">
    <source>
        <dbReference type="Proteomes" id="UP000076023"/>
    </source>
</evidence>
<dbReference type="Proteomes" id="UP000076023">
    <property type="component" value="Unassembled WGS sequence"/>
</dbReference>
<keyword evidence="1" id="KW-1133">Transmembrane helix</keyword>
<keyword evidence="1" id="KW-0472">Membrane</keyword>
<dbReference type="InParanoid" id="A0A146GA82"/>
<organism evidence="2 3">
    <name type="scientific">Terrimicrobium sacchariphilum</name>
    <dbReference type="NCBI Taxonomy" id="690879"/>
    <lineage>
        <taxon>Bacteria</taxon>
        <taxon>Pseudomonadati</taxon>
        <taxon>Verrucomicrobiota</taxon>
        <taxon>Terrimicrobiia</taxon>
        <taxon>Terrimicrobiales</taxon>
        <taxon>Terrimicrobiaceae</taxon>
        <taxon>Terrimicrobium</taxon>
    </lineage>
</organism>
<feature type="transmembrane region" description="Helical" evidence="1">
    <location>
        <begin position="84"/>
        <end position="102"/>
    </location>
</feature>
<keyword evidence="3" id="KW-1185">Reference proteome</keyword>
<feature type="transmembrane region" description="Helical" evidence="1">
    <location>
        <begin position="59"/>
        <end position="78"/>
    </location>
</feature>
<keyword evidence="1" id="KW-0812">Transmembrane</keyword>
<accession>A0A146GA82</accession>
<evidence type="ECO:0000256" key="1">
    <source>
        <dbReference type="SAM" id="Phobius"/>
    </source>
</evidence>
<feature type="transmembrane region" description="Helical" evidence="1">
    <location>
        <begin position="29"/>
        <end position="47"/>
    </location>
</feature>
<name>A0A146GA82_TERSA</name>
<comment type="caution">
    <text evidence="2">The sequence shown here is derived from an EMBL/GenBank/DDBJ whole genome shotgun (WGS) entry which is preliminary data.</text>
</comment>
<gene>
    <name evidence="2" type="ORF">TSACC_22974</name>
</gene>
<reference evidence="3" key="1">
    <citation type="journal article" date="2017" name="Genome Announc.">
        <title>Draft Genome Sequence of Terrimicrobium sacchariphilum NM-5T, a Facultative Anaerobic Soil Bacterium of the Class Spartobacteria.</title>
        <authorList>
            <person name="Qiu Y.L."/>
            <person name="Tourlousse D.M."/>
            <person name="Matsuura N."/>
            <person name="Ohashi A."/>
            <person name="Sekiguchi Y."/>
        </authorList>
    </citation>
    <scope>NUCLEOTIDE SEQUENCE [LARGE SCALE GENOMIC DNA]</scope>
    <source>
        <strain evidence="3">NM-5</strain>
    </source>
</reference>
<dbReference type="AlphaFoldDB" id="A0A146GA82"/>
<dbReference type="EMBL" id="BDCO01000002">
    <property type="protein sequence ID" value="GAT34549.1"/>
    <property type="molecule type" value="Genomic_DNA"/>
</dbReference>
<dbReference type="OrthoDB" id="9838286at2"/>
<evidence type="ECO:0000313" key="2">
    <source>
        <dbReference type="EMBL" id="GAT34549.1"/>
    </source>
</evidence>
<proteinExistence type="predicted"/>
<sequence length="113" mass="12716">MKWAVRVAGVLVLGWFLHAWIEHSRTAVWSGHAIFGAVTVYLLLFLLATFSTGRLCRSFVTLTLVGFPQFILAALQLLVLRNNWLEFSVVALAVLVFSSFAAREYWRRSQAGS</sequence>
<dbReference type="RefSeq" id="WP_075080167.1">
    <property type="nucleotide sequence ID" value="NZ_BDCO01000002.1"/>
</dbReference>
<protein>
    <submittedName>
        <fullName evidence="2">Uncharacterized protein</fullName>
    </submittedName>
</protein>